<reference evidence="1" key="1">
    <citation type="submission" date="2022-09" db="EMBL/GenBank/DDBJ databases">
        <title>genome sequence of Deinococcus rubellus.</title>
        <authorList>
            <person name="Srinivasan S."/>
        </authorList>
    </citation>
    <scope>NUCLEOTIDE SEQUENCE</scope>
    <source>
        <strain evidence="1">Ant6</strain>
    </source>
</reference>
<accession>A0ABY5YHQ7</accession>
<dbReference type="RefSeq" id="WP_260560907.1">
    <property type="nucleotide sequence ID" value="NZ_BAABEC010000182.1"/>
</dbReference>
<evidence type="ECO:0000313" key="1">
    <source>
        <dbReference type="EMBL" id="UWX64638.1"/>
    </source>
</evidence>
<evidence type="ECO:0000313" key="2">
    <source>
        <dbReference type="Proteomes" id="UP001060261"/>
    </source>
</evidence>
<protein>
    <submittedName>
        <fullName evidence="1">Uncharacterized protein</fullName>
    </submittedName>
</protein>
<proteinExistence type="predicted"/>
<dbReference type="Proteomes" id="UP001060261">
    <property type="component" value="Chromosome"/>
</dbReference>
<sequence>MLETSVEDFVLRFGADAASGQLYPQPEGSPLMEFVSGGRTLYLFDRTGPYTAKPGDARVIVHGTFARFSLLGPRPSSDDARLTVVGISGVEGAGKITRLASRFTVVVEARLPLVLSSFTPLPALEVGDWLSFETQPPLHGFLVS</sequence>
<dbReference type="EMBL" id="CP104213">
    <property type="protein sequence ID" value="UWX64638.1"/>
    <property type="molecule type" value="Genomic_DNA"/>
</dbReference>
<keyword evidence="2" id="KW-1185">Reference proteome</keyword>
<organism evidence="1 2">
    <name type="scientific">Deinococcus rubellus</name>
    <dbReference type="NCBI Taxonomy" id="1889240"/>
    <lineage>
        <taxon>Bacteria</taxon>
        <taxon>Thermotogati</taxon>
        <taxon>Deinococcota</taxon>
        <taxon>Deinococci</taxon>
        <taxon>Deinococcales</taxon>
        <taxon>Deinococcaceae</taxon>
        <taxon>Deinococcus</taxon>
    </lineage>
</organism>
<gene>
    <name evidence="1" type="ORF">N0D28_02950</name>
</gene>
<name>A0ABY5YHQ7_9DEIO</name>